<dbReference type="OMA" id="NPIVCGR"/>
<protein>
    <recommendedName>
        <fullName evidence="5">ARID domain-containing protein</fullName>
    </recommendedName>
</protein>
<dbReference type="KEGG" id="ure:UREG_07450"/>
<dbReference type="SUPFAM" id="SSF46774">
    <property type="entry name" value="ARID-like"/>
    <property type="match status" value="1"/>
</dbReference>
<dbReference type="PANTHER" id="PTHR13964:SF27">
    <property type="entry name" value="HAT-TRICK, ISOFORM D"/>
    <property type="match status" value="1"/>
</dbReference>
<dbReference type="SMART" id="SM00501">
    <property type="entry name" value="BRIGHT"/>
    <property type="match status" value="1"/>
</dbReference>
<dbReference type="GO" id="GO:0016514">
    <property type="term" value="C:SWI/SNF complex"/>
    <property type="evidence" value="ECO:0007669"/>
    <property type="project" value="TreeGrafter"/>
</dbReference>
<name>C4JZ49_UNCRE</name>
<evidence type="ECO:0000313" key="7">
    <source>
        <dbReference type="Proteomes" id="UP000002058"/>
    </source>
</evidence>
<dbReference type="InterPro" id="IPR051232">
    <property type="entry name" value="ARID/SWI1_ChromRemod"/>
</dbReference>
<evidence type="ECO:0000259" key="5">
    <source>
        <dbReference type="PROSITE" id="PS51011"/>
    </source>
</evidence>
<feature type="region of interest" description="Disordered" evidence="4">
    <location>
        <begin position="153"/>
        <end position="318"/>
    </location>
</feature>
<keyword evidence="1" id="KW-0805">Transcription regulation</keyword>
<keyword evidence="3" id="KW-0539">Nucleus</keyword>
<dbReference type="InterPro" id="IPR001606">
    <property type="entry name" value="ARID_dom"/>
</dbReference>
<sequence length="1030" mass="112580">MPEAEQRHRAVCVRTGRRIGLEASLGISWLLSLTPAPPISLHSLGGTTLAALVPFWLQQPPIVDGRLVIQPIPAPPPRGSAQGARPSIGVHSLAFTASPDLLTSFLPNRRVSMAGEWSDNGSFNNATIDPSMAFLQSPSSSDHSQFQRMFNGAARNMSPGFPNPNPVIPSKRARPDDGFSMSPRQAPGVLPGSRSQTPHQAPFPGFPDPANGTPQFAQQPAPSPYQHLQTGSNNPSPSPILQDFDPQLSQRVQTASPSPFSPAGIHVASQISPPHSDHGSRVNTPQTSTFGQPPPYAQPPGTHFSPNPTITSSGSHPAMQPQYTQNNPAMMQNLSAQQIAQQQRLYQLQLQNQARQFQSPNAPAVGRPMVAGANALNNPQAAAMRQLHQNMAKPSNPEGFLRGLQRYMMSRGLPLDLNPIVSGRPVHLMQLYAAVMRLGGCKKLTAMNGWPTLAQQMQFPAMQYPTAPQELRDIYLRNLAPYEQAWLSSQQKHVGDPSQMGGQRPVDPSTLPQQMTPNKTMPSQSFDLSSQLPGATQPSIQQQNHSQPMHMNGFPVGSQGKPIPKQQRPLGHQHRSSLSRPPESASPNGQMLQYPPDVQMPVDKQSSPVSGRKSGNDFVSYRQPLEDPFKPTVLPESAFHGPIVIDEAFQIGEELMRLKPTVPTFGELGVIDIHALTMSIKSGIHAEMRVALDTLAQISFEPAVQLSLDNCENLVEALIDCAEDQLELLADNAAEVSDVMLLPTYEEVVRGCRQEMETLLDVPEFGSLDYELDRAVDRLICITTLLRNFSFAETNFTLLSMPYVVKFMASVMRYLGTRNMLLRTNQNLLDFMKDAVIYLSNIAHTIHLPSKEEALAILHFLLAFTPSSPTIGPNGLMFAPYDPSIHRYMPAAVDTLAKLLARDDPNRTYFKAIFSQENQCPPPNDLLTRSFALSIASTPEHTKGNVIALADARKPFLMQGLLSAEILAGLVDSDLARLWLKSIDGFAISLLRLACILSADRNPPGPQRHGAAGRAAEADLYWHNTISNRG</sequence>
<dbReference type="Pfam" id="PF01388">
    <property type="entry name" value="ARID"/>
    <property type="match status" value="1"/>
</dbReference>
<dbReference type="Gene3D" id="1.10.150.60">
    <property type="entry name" value="ARID DNA-binding domain"/>
    <property type="match status" value="1"/>
</dbReference>
<reference evidence="7" key="1">
    <citation type="journal article" date="2009" name="Genome Res.">
        <title>Comparative genomic analyses of the human fungal pathogens Coccidioides and their relatives.</title>
        <authorList>
            <person name="Sharpton T.J."/>
            <person name="Stajich J.E."/>
            <person name="Rounsley S.D."/>
            <person name="Gardner M.J."/>
            <person name="Wortman J.R."/>
            <person name="Jordar V.S."/>
            <person name="Maiti R."/>
            <person name="Kodira C.D."/>
            <person name="Neafsey D.E."/>
            <person name="Zeng Q."/>
            <person name="Hung C.-Y."/>
            <person name="McMahan C."/>
            <person name="Muszewska A."/>
            <person name="Grynberg M."/>
            <person name="Mandel M.A."/>
            <person name="Kellner E.M."/>
            <person name="Barker B.M."/>
            <person name="Galgiani J.N."/>
            <person name="Orbach M.J."/>
            <person name="Kirkland T.N."/>
            <person name="Cole G.T."/>
            <person name="Henn M.R."/>
            <person name="Birren B.W."/>
            <person name="Taylor J.W."/>
        </authorList>
    </citation>
    <scope>NUCLEOTIDE SEQUENCE [LARGE SCALE GENOMIC DNA]</scope>
    <source>
        <strain evidence="7">UAMH 1704</strain>
    </source>
</reference>
<dbReference type="CDD" id="cd16871">
    <property type="entry name" value="ARID_Swi1p-like"/>
    <property type="match status" value="1"/>
</dbReference>
<keyword evidence="2" id="KW-0804">Transcription</keyword>
<evidence type="ECO:0000313" key="6">
    <source>
        <dbReference type="EMBL" id="EEP82585.1"/>
    </source>
</evidence>
<dbReference type="AlphaFoldDB" id="C4JZ49"/>
<feature type="domain" description="ARID" evidence="5">
    <location>
        <begin position="394"/>
        <end position="487"/>
    </location>
</feature>
<dbReference type="GO" id="GO:0006357">
    <property type="term" value="P:regulation of transcription by RNA polymerase II"/>
    <property type="evidence" value="ECO:0007669"/>
    <property type="project" value="TreeGrafter"/>
</dbReference>
<keyword evidence="7" id="KW-1185">Reference proteome</keyword>
<dbReference type="VEuPathDB" id="FungiDB:UREG_07450"/>
<feature type="compositionally biased region" description="Polar residues" evidence="4">
    <location>
        <begin position="247"/>
        <end position="258"/>
    </location>
</feature>
<feature type="region of interest" description="Disordered" evidence="4">
    <location>
        <begin position="490"/>
        <end position="621"/>
    </location>
</feature>
<evidence type="ECO:0000256" key="3">
    <source>
        <dbReference type="ARBA" id="ARBA00023242"/>
    </source>
</evidence>
<dbReference type="GO" id="GO:0000976">
    <property type="term" value="F:transcription cis-regulatory region binding"/>
    <property type="evidence" value="ECO:0007669"/>
    <property type="project" value="TreeGrafter"/>
</dbReference>
<dbReference type="GeneID" id="8444268"/>
<dbReference type="RefSeq" id="XP_002582677.1">
    <property type="nucleotide sequence ID" value="XM_002582631.1"/>
</dbReference>
<dbReference type="Proteomes" id="UP000002058">
    <property type="component" value="Unassembled WGS sequence"/>
</dbReference>
<dbReference type="HOGENOM" id="CLU_008900_0_0_1"/>
<feature type="compositionally biased region" description="Polar residues" evidence="4">
    <location>
        <begin position="510"/>
        <end position="549"/>
    </location>
</feature>
<evidence type="ECO:0000256" key="1">
    <source>
        <dbReference type="ARBA" id="ARBA00023015"/>
    </source>
</evidence>
<evidence type="ECO:0000256" key="4">
    <source>
        <dbReference type="SAM" id="MobiDB-lite"/>
    </source>
</evidence>
<dbReference type="PROSITE" id="PS51011">
    <property type="entry name" value="ARID"/>
    <property type="match status" value="1"/>
</dbReference>
<dbReference type="InterPro" id="IPR036431">
    <property type="entry name" value="ARID_dom_sf"/>
</dbReference>
<proteinExistence type="predicted"/>
<dbReference type="PANTHER" id="PTHR13964">
    <property type="entry name" value="RBP-RELATED"/>
    <property type="match status" value="1"/>
</dbReference>
<feature type="compositionally biased region" description="Polar residues" evidence="4">
    <location>
        <begin position="281"/>
        <end position="291"/>
    </location>
</feature>
<dbReference type="STRING" id="336963.C4JZ49"/>
<organism evidence="6 7">
    <name type="scientific">Uncinocarpus reesii (strain UAMH 1704)</name>
    <dbReference type="NCBI Taxonomy" id="336963"/>
    <lineage>
        <taxon>Eukaryota</taxon>
        <taxon>Fungi</taxon>
        <taxon>Dikarya</taxon>
        <taxon>Ascomycota</taxon>
        <taxon>Pezizomycotina</taxon>
        <taxon>Eurotiomycetes</taxon>
        <taxon>Eurotiomycetidae</taxon>
        <taxon>Onygenales</taxon>
        <taxon>Onygenaceae</taxon>
        <taxon>Uncinocarpus</taxon>
    </lineage>
</organism>
<dbReference type="OrthoDB" id="1938591at2759"/>
<feature type="compositionally biased region" description="Polar residues" evidence="4">
    <location>
        <begin position="212"/>
        <end position="235"/>
    </location>
</feature>
<dbReference type="InParanoid" id="C4JZ49"/>
<evidence type="ECO:0000256" key="2">
    <source>
        <dbReference type="ARBA" id="ARBA00023163"/>
    </source>
</evidence>
<gene>
    <name evidence="6" type="ORF">UREG_07450</name>
</gene>
<dbReference type="EMBL" id="CH476619">
    <property type="protein sequence ID" value="EEP82585.1"/>
    <property type="molecule type" value="Genomic_DNA"/>
</dbReference>
<dbReference type="eggNOG" id="KOG2744">
    <property type="taxonomic scope" value="Eukaryota"/>
</dbReference>
<accession>C4JZ49</accession>
<dbReference type="SMART" id="SM01014">
    <property type="entry name" value="ARID"/>
    <property type="match status" value="1"/>
</dbReference>
<feature type="compositionally biased region" description="Polar residues" evidence="4">
    <location>
        <begin position="304"/>
        <end position="318"/>
    </location>
</feature>